<comment type="caution">
    <text evidence="1">The sequence shown here is derived from an EMBL/GenBank/DDBJ whole genome shotgun (WGS) entry which is preliminary data.</text>
</comment>
<protein>
    <submittedName>
        <fullName evidence="1">Uncharacterized protein</fullName>
    </submittedName>
</protein>
<name>A0A125DMC3_9BURK</name>
<organism evidence="1 2">
    <name type="scientific">Burkholderia ubonensis</name>
    <dbReference type="NCBI Taxonomy" id="101571"/>
    <lineage>
        <taxon>Bacteria</taxon>
        <taxon>Pseudomonadati</taxon>
        <taxon>Pseudomonadota</taxon>
        <taxon>Betaproteobacteria</taxon>
        <taxon>Burkholderiales</taxon>
        <taxon>Burkholderiaceae</taxon>
        <taxon>Burkholderia</taxon>
        <taxon>Burkholderia cepacia complex</taxon>
    </lineage>
</organism>
<gene>
    <name evidence="1" type="ORF">WL29_21475</name>
</gene>
<accession>A0A125DMC3</accession>
<dbReference type="Proteomes" id="UP000060630">
    <property type="component" value="Unassembled WGS sequence"/>
</dbReference>
<dbReference type="EMBL" id="LPHD01000049">
    <property type="protein sequence ID" value="KWA83940.1"/>
    <property type="molecule type" value="Genomic_DNA"/>
</dbReference>
<dbReference type="RefSeq" id="WP_060192261.1">
    <property type="nucleotide sequence ID" value="NZ_LPHD01000049.1"/>
</dbReference>
<evidence type="ECO:0000313" key="1">
    <source>
        <dbReference type="EMBL" id="KWA83940.1"/>
    </source>
</evidence>
<dbReference type="AlphaFoldDB" id="A0A125DMC3"/>
<proteinExistence type="predicted"/>
<evidence type="ECO:0000313" key="2">
    <source>
        <dbReference type="Proteomes" id="UP000060630"/>
    </source>
</evidence>
<sequence>MLNTQVWQQGPPRFDMCGKRLPTHLTKVDECISKGLADRLHRYAERELIERGFGSLAKDAKVTVYTIDADDKSADRSYCVRWHTPQGGYVELIGILTKAGWPSLDHGFAIGFEEHDA</sequence>
<reference evidence="1 2" key="1">
    <citation type="submission" date="2015-11" db="EMBL/GenBank/DDBJ databases">
        <title>Expanding the genomic diversity of Burkholderia species for the development of highly accurate diagnostics.</title>
        <authorList>
            <person name="Sahl J."/>
            <person name="Keim P."/>
            <person name="Wagner D."/>
        </authorList>
    </citation>
    <scope>NUCLEOTIDE SEQUENCE [LARGE SCALE GENOMIC DNA]</scope>
    <source>
        <strain evidence="1 2">MSMB2087WGS</strain>
    </source>
</reference>